<proteinExistence type="predicted"/>
<evidence type="ECO:0000313" key="1">
    <source>
        <dbReference type="EMBL" id="MFM0719381.1"/>
    </source>
</evidence>
<protein>
    <submittedName>
        <fullName evidence="1">Type VI secretion system-associated protein TagF</fullName>
    </submittedName>
</protein>
<keyword evidence="2" id="KW-1185">Reference proteome</keyword>
<comment type="caution">
    <text evidence="1">The sequence shown here is derived from an EMBL/GenBank/DDBJ whole genome shotgun (WGS) entry which is preliminary data.</text>
</comment>
<organism evidence="1 2">
    <name type="scientific">Paraburkholderia strydomiana</name>
    <dbReference type="NCBI Taxonomy" id="1245417"/>
    <lineage>
        <taxon>Bacteria</taxon>
        <taxon>Pseudomonadati</taxon>
        <taxon>Pseudomonadota</taxon>
        <taxon>Betaproteobacteria</taxon>
        <taxon>Burkholderiales</taxon>
        <taxon>Burkholderiaceae</taxon>
        <taxon>Paraburkholderia</taxon>
    </lineage>
</organism>
<name>A0ABW9EJY6_9BURK</name>
<dbReference type="NCBIfam" id="TIGR03373">
    <property type="entry name" value="VI_minor_4"/>
    <property type="match status" value="1"/>
</dbReference>
<dbReference type="InterPro" id="IPR038225">
    <property type="entry name" value="TagF_sf"/>
</dbReference>
<dbReference type="Pfam" id="PF09867">
    <property type="entry name" value="TagF_N"/>
    <property type="match status" value="1"/>
</dbReference>
<evidence type="ECO:0000313" key="2">
    <source>
        <dbReference type="Proteomes" id="UP001629392"/>
    </source>
</evidence>
<dbReference type="EMBL" id="JAQQCL010000020">
    <property type="protein sequence ID" value="MFM0719381.1"/>
    <property type="molecule type" value="Genomic_DNA"/>
</dbReference>
<dbReference type="PIRSF" id="PIRSF029287">
    <property type="entry name" value="UCP029287"/>
    <property type="match status" value="1"/>
</dbReference>
<accession>A0ABW9EJY6</accession>
<reference evidence="1 2" key="1">
    <citation type="journal article" date="2024" name="Chem. Sci.">
        <title>Discovery of megapolipeptins by genome mining of a Burkholderiales bacteria collection.</title>
        <authorList>
            <person name="Paulo B.S."/>
            <person name="Recchia M.J.J."/>
            <person name="Lee S."/>
            <person name="Fergusson C.H."/>
            <person name="Romanowski S.B."/>
            <person name="Hernandez A."/>
            <person name="Krull N."/>
            <person name="Liu D.Y."/>
            <person name="Cavanagh H."/>
            <person name="Bos A."/>
            <person name="Gray C.A."/>
            <person name="Murphy B.T."/>
            <person name="Linington R.G."/>
            <person name="Eustaquio A.S."/>
        </authorList>
    </citation>
    <scope>NUCLEOTIDE SEQUENCE [LARGE SCALE GENOMIC DNA]</scope>
    <source>
        <strain evidence="1 2">RL17-350-BIC-E</strain>
    </source>
</reference>
<gene>
    <name evidence="1" type="primary">tagF</name>
    <name evidence="1" type="ORF">PQQ73_23935</name>
</gene>
<dbReference type="InterPro" id="IPR017748">
    <property type="entry name" value="TagF"/>
</dbReference>
<dbReference type="Proteomes" id="UP001629392">
    <property type="component" value="Unassembled WGS sequence"/>
</dbReference>
<sequence length="203" mass="22222">MRPRRIRETGFYGKVRTHGDFVGQGLAPEFVARWDRWLQAGMLKTRERFGDAWLDSYLAMPLWHFSMRPGVAGGCGYAGVMMPGIDAVGRYFPFAIARVMTDADEPPRDDGAPGAAWHEAAARLALSSLKTGFSLTAFEAALAVLPTQEAHAATASLPSADDADSVWWHRTAAGERGALVRHRHDGPLDTALFLRLLDSHAAY</sequence>
<dbReference type="Gene3D" id="3.40.1730.10">
    <property type="entry name" value="pa0076 domain"/>
    <property type="match status" value="1"/>
</dbReference>
<dbReference type="RefSeq" id="WP_408145418.1">
    <property type="nucleotide sequence ID" value="NZ_JAQQCJ010000020.1"/>
</dbReference>